<organism evidence="3">
    <name type="scientific">human gut metagenome</name>
    <dbReference type="NCBI Taxonomy" id="408170"/>
    <lineage>
        <taxon>unclassified sequences</taxon>
        <taxon>metagenomes</taxon>
        <taxon>organismal metagenomes</taxon>
    </lineage>
</organism>
<reference evidence="3" key="1">
    <citation type="journal article" date="2013" name="Environ. Microbiol.">
        <title>Microbiota from the distal guts of lean and obese adolescents exhibit partial functional redundancy besides clear differences in community structure.</title>
        <authorList>
            <person name="Ferrer M."/>
            <person name="Ruiz A."/>
            <person name="Lanza F."/>
            <person name="Haange S.B."/>
            <person name="Oberbach A."/>
            <person name="Till H."/>
            <person name="Bargiela R."/>
            <person name="Campoy C."/>
            <person name="Segura M.T."/>
            <person name="Richter M."/>
            <person name="von Bergen M."/>
            <person name="Seifert J."/>
            <person name="Suarez A."/>
        </authorList>
    </citation>
    <scope>NUCLEOTIDE SEQUENCE</scope>
</reference>
<name>K1U1A7_9ZZZZ</name>
<dbReference type="Gene3D" id="3.40.50.720">
    <property type="entry name" value="NAD(P)-binding Rossmann-like Domain"/>
    <property type="match status" value="1"/>
</dbReference>
<evidence type="ECO:0000313" key="3">
    <source>
        <dbReference type="EMBL" id="EKC73704.1"/>
    </source>
</evidence>
<dbReference type="SUPFAM" id="SSF51735">
    <property type="entry name" value="NAD(P)-binding Rossmann-fold domains"/>
    <property type="match status" value="1"/>
</dbReference>
<comment type="similarity">
    <text evidence="1">Belongs to the polysaccharide synthase family.</text>
</comment>
<feature type="domain" description="Polysaccharide biosynthesis protein CapD-like" evidence="2">
    <location>
        <begin position="2"/>
        <end position="172"/>
    </location>
</feature>
<dbReference type="InterPro" id="IPR036291">
    <property type="entry name" value="NAD(P)-bd_dom_sf"/>
</dbReference>
<dbReference type="AlphaFoldDB" id="K1U1A7"/>
<comment type="caution">
    <text evidence="3">The sequence shown here is derived from an EMBL/GenBank/DDBJ whole genome shotgun (WGS) entry which is preliminary data.</text>
</comment>
<gene>
    <name evidence="3" type="ORF">LEA_06092</name>
</gene>
<feature type="non-terminal residue" evidence="3">
    <location>
        <position position="1"/>
    </location>
</feature>
<sequence>DKYGVEKFVLISTDKAVNPTNVMGASKRMCEMVIQMMNRQSKTNFVAVRFGNVLGSNGSVIPLFKKQIAEGGPVTVTDPNIIRYFMTIPEAVSLVLQAGAYARGGEIFVLDMGEPVKIVDLATNLIKLSGYKPGEDIEIKFTGLRPGEKMYEELLMNEEGLKKTANKMIYIGKPIEFDDDIFKKQLDKIYKDAYDETDSIREDIKEIVPTYQLGK</sequence>
<dbReference type="PANTHER" id="PTHR43318:SF1">
    <property type="entry name" value="POLYSACCHARIDE BIOSYNTHESIS PROTEIN EPSC-RELATED"/>
    <property type="match status" value="1"/>
</dbReference>
<dbReference type="Pfam" id="PF02719">
    <property type="entry name" value="Polysacc_synt_2"/>
    <property type="match status" value="1"/>
</dbReference>
<dbReference type="InterPro" id="IPR003869">
    <property type="entry name" value="Polysac_CapD-like"/>
</dbReference>
<evidence type="ECO:0000259" key="2">
    <source>
        <dbReference type="Pfam" id="PF02719"/>
    </source>
</evidence>
<evidence type="ECO:0000256" key="1">
    <source>
        <dbReference type="ARBA" id="ARBA00007430"/>
    </source>
</evidence>
<dbReference type="EMBL" id="AJWY01003980">
    <property type="protein sequence ID" value="EKC73704.1"/>
    <property type="molecule type" value="Genomic_DNA"/>
</dbReference>
<accession>K1U1A7</accession>
<dbReference type="PANTHER" id="PTHR43318">
    <property type="entry name" value="UDP-N-ACETYLGLUCOSAMINE 4,6-DEHYDRATASE"/>
    <property type="match status" value="1"/>
</dbReference>
<proteinExistence type="inferred from homology"/>
<protein>
    <submittedName>
        <fullName evidence="3">Epimerase/dehydratase WbiI</fullName>
    </submittedName>
</protein>
<dbReference type="InterPro" id="IPR051203">
    <property type="entry name" value="Polysaccharide_Synthase-Rel"/>
</dbReference>